<reference evidence="2 3" key="1">
    <citation type="submission" date="2016-08" db="EMBL/GenBank/DDBJ databases">
        <title>Genome sequencing of Paenibacillus sp. TI45-13ar, isolated from Korean traditional nuruk.</title>
        <authorList>
            <person name="Kim S.-J."/>
        </authorList>
    </citation>
    <scope>NUCLEOTIDE SEQUENCE [LARGE SCALE GENOMIC DNA]</scope>
    <source>
        <strain evidence="2 3">TI45-13ar</strain>
    </source>
</reference>
<evidence type="ECO:0000313" key="2">
    <source>
        <dbReference type="EMBL" id="ODP26294.1"/>
    </source>
</evidence>
<sequence length="218" mass="24579">MNRKLMLTLVLTAVLTGSNLMFASATYAATDTDLPDGTYTMDLETMASSFSSSSLDDSTEVVDEDTYEDSESVDDLDPALVEEASQLLEYSDQMAPLLEYEKKAWTAYYKNDYVTSSNRKQEYLLVTNTIIPNYKKFLTGIRQIKPVNPELAKMHAKYIKGATIEMEAFVLFQKYVSKTKLNDDILNKSNAKLDVGGDLLLQFDKEMEAYISKFLPAQ</sequence>
<protein>
    <submittedName>
        <fullName evidence="2">Uncharacterized protein</fullName>
    </submittedName>
</protein>
<gene>
    <name evidence="2" type="ORF">PTI45_04134</name>
</gene>
<comment type="caution">
    <text evidence="2">The sequence shown here is derived from an EMBL/GenBank/DDBJ whole genome shotgun (WGS) entry which is preliminary data.</text>
</comment>
<feature type="signal peptide" evidence="1">
    <location>
        <begin position="1"/>
        <end position="28"/>
    </location>
</feature>
<feature type="chain" id="PRO_5009131114" evidence="1">
    <location>
        <begin position="29"/>
        <end position="218"/>
    </location>
</feature>
<evidence type="ECO:0000313" key="3">
    <source>
        <dbReference type="Proteomes" id="UP000094578"/>
    </source>
</evidence>
<evidence type="ECO:0000256" key="1">
    <source>
        <dbReference type="SAM" id="SignalP"/>
    </source>
</evidence>
<accession>A0A1E3KXU7</accession>
<dbReference type="Proteomes" id="UP000094578">
    <property type="component" value="Unassembled WGS sequence"/>
</dbReference>
<dbReference type="RefSeq" id="WP_069329460.1">
    <property type="nucleotide sequence ID" value="NZ_MDER01000086.1"/>
</dbReference>
<dbReference type="EMBL" id="MDER01000086">
    <property type="protein sequence ID" value="ODP26294.1"/>
    <property type="molecule type" value="Genomic_DNA"/>
</dbReference>
<name>A0A1E3KXU7_9BACL</name>
<proteinExistence type="predicted"/>
<keyword evidence="1" id="KW-0732">Signal</keyword>
<keyword evidence="3" id="KW-1185">Reference proteome</keyword>
<organism evidence="2 3">
    <name type="scientific">Paenibacillus nuruki</name>
    <dbReference type="NCBI Taxonomy" id="1886670"/>
    <lineage>
        <taxon>Bacteria</taxon>
        <taxon>Bacillati</taxon>
        <taxon>Bacillota</taxon>
        <taxon>Bacilli</taxon>
        <taxon>Bacillales</taxon>
        <taxon>Paenibacillaceae</taxon>
        <taxon>Paenibacillus</taxon>
    </lineage>
</organism>
<dbReference type="AlphaFoldDB" id="A0A1E3KXU7"/>